<protein>
    <submittedName>
        <fullName evidence="3">Uncharacterized protein</fullName>
    </submittedName>
</protein>
<accession>A0A445CP99</accession>
<name>A0A445CP99_ARAHY</name>
<feature type="compositionally biased region" description="Polar residues" evidence="2">
    <location>
        <begin position="20"/>
        <end position="32"/>
    </location>
</feature>
<evidence type="ECO:0000256" key="2">
    <source>
        <dbReference type="SAM" id="MobiDB-lite"/>
    </source>
</evidence>
<proteinExistence type="predicted"/>
<reference evidence="3 4" key="1">
    <citation type="submission" date="2019-01" db="EMBL/GenBank/DDBJ databases">
        <title>Sequencing of cultivated peanut Arachis hypogaea provides insights into genome evolution and oil improvement.</title>
        <authorList>
            <person name="Chen X."/>
        </authorList>
    </citation>
    <scope>NUCLEOTIDE SEQUENCE [LARGE SCALE GENOMIC DNA]</scope>
    <source>
        <strain evidence="4">cv. Fuhuasheng</strain>
        <tissue evidence="3">Leaves</tissue>
    </source>
</reference>
<keyword evidence="1" id="KW-0175">Coiled coil</keyword>
<feature type="region of interest" description="Disordered" evidence="2">
    <location>
        <begin position="1"/>
        <end position="39"/>
    </location>
</feature>
<evidence type="ECO:0000313" key="3">
    <source>
        <dbReference type="EMBL" id="RYR52762.1"/>
    </source>
</evidence>
<evidence type="ECO:0000313" key="4">
    <source>
        <dbReference type="Proteomes" id="UP000289738"/>
    </source>
</evidence>
<comment type="caution">
    <text evidence="3">The sequence shown here is derived from an EMBL/GenBank/DDBJ whole genome shotgun (WGS) entry which is preliminary data.</text>
</comment>
<dbReference type="AlphaFoldDB" id="A0A445CP99"/>
<keyword evidence="4" id="KW-1185">Reference proteome</keyword>
<organism evidence="3 4">
    <name type="scientific">Arachis hypogaea</name>
    <name type="common">Peanut</name>
    <dbReference type="NCBI Taxonomy" id="3818"/>
    <lineage>
        <taxon>Eukaryota</taxon>
        <taxon>Viridiplantae</taxon>
        <taxon>Streptophyta</taxon>
        <taxon>Embryophyta</taxon>
        <taxon>Tracheophyta</taxon>
        <taxon>Spermatophyta</taxon>
        <taxon>Magnoliopsida</taxon>
        <taxon>eudicotyledons</taxon>
        <taxon>Gunneridae</taxon>
        <taxon>Pentapetalae</taxon>
        <taxon>rosids</taxon>
        <taxon>fabids</taxon>
        <taxon>Fabales</taxon>
        <taxon>Fabaceae</taxon>
        <taxon>Papilionoideae</taxon>
        <taxon>50 kb inversion clade</taxon>
        <taxon>dalbergioids sensu lato</taxon>
        <taxon>Dalbergieae</taxon>
        <taxon>Pterocarpus clade</taxon>
        <taxon>Arachis</taxon>
    </lineage>
</organism>
<dbReference type="EMBL" id="SDMP01000006">
    <property type="protein sequence ID" value="RYR52762.1"/>
    <property type="molecule type" value="Genomic_DNA"/>
</dbReference>
<sequence length="274" mass="31051">MVPNSNYMPPSATPSAYLATESSVGDSSSAPQQDVLPPPHIYDHQAAKRLQQMMSDIRKENDHLTSWIRLAIKKELKAYFNNDEGLKRRSLTNIANRASPRSSKYTGGSATFMKTKSRLKRILSLFNFLPKSLDREATLAETFKYTHILKANKERFAEERSAAHYWERESGSETSVIDLDRVWHETASEPHKNHRFGLFFASGLCSFALVAFSSSTFATNLVNPQDVVDLREEVQKLTQELHQQAERSKQRYNDLLARVGGVVAISSNLMEKLQ</sequence>
<feature type="coiled-coil region" evidence="1">
    <location>
        <begin position="227"/>
        <end position="258"/>
    </location>
</feature>
<evidence type="ECO:0000256" key="1">
    <source>
        <dbReference type="SAM" id="Coils"/>
    </source>
</evidence>
<gene>
    <name evidence="3" type="ORF">Ahy_A06g027644</name>
</gene>
<dbReference type="Proteomes" id="UP000289738">
    <property type="component" value="Chromosome A06"/>
</dbReference>